<dbReference type="Proteomes" id="UP000095287">
    <property type="component" value="Unplaced"/>
</dbReference>
<dbReference type="WBParaSite" id="L893_g32334.t1">
    <property type="protein sequence ID" value="L893_g32334.t1"/>
    <property type="gene ID" value="L893_g32334"/>
</dbReference>
<protein>
    <submittedName>
        <fullName evidence="3">Zgc:</fullName>
    </submittedName>
</protein>
<proteinExistence type="predicted"/>
<accession>A0A1I8A2F4</accession>
<organism evidence="2 3">
    <name type="scientific">Steinernema glaseri</name>
    <dbReference type="NCBI Taxonomy" id="37863"/>
    <lineage>
        <taxon>Eukaryota</taxon>
        <taxon>Metazoa</taxon>
        <taxon>Ecdysozoa</taxon>
        <taxon>Nematoda</taxon>
        <taxon>Chromadorea</taxon>
        <taxon>Rhabditida</taxon>
        <taxon>Tylenchina</taxon>
        <taxon>Panagrolaimomorpha</taxon>
        <taxon>Strongyloidoidea</taxon>
        <taxon>Steinernematidae</taxon>
        <taxon>Steinernema</taxon>
    </lineage>
</organism>
<keyword evidence="1" id="KW-0472">Membrane</keyword>
<feature type="transmembrane region" description="Helical" evidence="1">
    <location>
        <begin position="70"/>
        <end position="94"/>
    </location>
</feature>
<sequence>MPARVWPCRSCGILLGICHCILGCFLLIFDLVTNNETDTSLGVSSALVFIICAMFAFISAKRLDRAAQLILLTFSLISVALCLALFFENAIMINRLCRGHDLEGTEVKCYGKKAVLHTILFGVSLCELVVSFITAIVCFRSLRHAYAVMKPYSPYSTMIVGDYDQLFVYPETIEEKNRPFVW</sequence>
<evidence type="ECO:0000256" key="1">
    <source>
        <dbReference type="SAM" id="Phobius"/>
    </source>
</evidence>
<dbReference type="AlphaFoldDB" id="A0A1I8A2F4"/>
<feature type="transmembrane region" description="Helical" evidence="1">
    <location>
        <begin position="12"/>
        <end position="29"/>
    </location>
</feature>
<feature type="transmembrane region" description="Helical" evidence="1">
    <location>
        <begin position="114"/>
        <end position="139"/>
    </location>
</feature>
<reference evidence="3" key="1">
    <citation type="submission" date="2016-11" db="UniProtKB">
        <authorList>
            <consortium name="WormBaseParasite"/>
        </authorList>
    </citation>
    <scope>IDENTIFICATION</scope>
</reference>
<evidence type="ECO:0000313" key="2">
    <source>
        <dbReference type="Proteomes" id="UP000095287"/>
    </source>
</evidence>
<name>A0A1I8A2F4_9BILA</name>
<keyword evidence="2" id="KW-1185">Reference proteome</keyword>
<keyword evidence="1" id="KW-0812">Transmembrane</keyword>
<evidence type="ECO:0000313" key="3">
    <source>
        <dbReference type="WBParaSite" id="L893_g32334.t1"/>
    </source>
</evidence>
<feature type="transmembrane region" description="Helical" evidence="1">
    <location>
        <begin position="41"/>
        <end position="58"/>
    </location>
</feature>
<keyword evidence="1" id="KW-1133">Transmembrane helix</keyword>